<name>A0A179EXJ0_METCM</name>
<evidence type="ECO:0000313" key="1">
    <source>
        <dbReference type="EMBL" id="OAQ57888.1"/>
    </source>
</evidence>
<keyword evidence="2" id="KW-1185">Reference proteome</keyword>
<protein>
    <submittedName>
        <fullName evidence="1">Uncharacterized protein</fullName>
    </submittedName>
</protein>
<dbReference type="KEGG" id="pchm:VFPPC_14911"/>
<dbReference type="RefSeq" id="XP_018136144.1">
    <property type="nucleotide sequence ID" value="XM_018292679.1"/>
</dbReference>
<dbReference type="Proteomes" id="UP000078397">
    <property type="component" value="Unassembled WGS sequence"/>
</dbReference>
<proteinExistence type="predicted"/>
<accession>A0A179EXJ0</accession>
<reference evidence="1 2" key="1">
    <citation type="journal article" date="2016" name="PLoS Pathog.">
        <title>Biosynthesis of antibiotic leucinostatins in bio-control fungus Purpureocillium lilacinum and their inhibition on phytophthora revealed by genome mining.</title>
        <authorList>
            <person name="Wang G."/>
            <person name="Liu Z."/>
            <person name="Lin R."/>
            <person name="Li E."/>
            <person name="Mao Z."/>
            <person name="Ling J."/>
            <person name="Yang Y."/>
            <person name="Yin W.B."/>
            <person name="Xie B."/>
        </authorList>
    </citation>
    <scope>NUCLEOTIDE SEQUENCE [LARGE SCALE GENOMIC DNA]</scope>
    <source>
        <strain evidence="1">170</strain>
    </source>
</reference>
<gene>
    <name evidence="1" type="ORF">VFPPC_14911</name>
</gene>
<dbReference type="OrthoDB" id="10569934at2759"/>
<organism evidence="1 2">
    <name type="scientific">Pochonia chlamydosporia 170</name>
    <dbReference type="NCBI Taxonomy" id="1380566"/>
    <lineage>
        <taxon>Eukaryota</taxon>
        <taxon>Fungi</taxon>
        <taxon>Dikarya</taxon>
        <taxon>Ascomycota</taxon>
        <taxon>Pezizomycotina</taxon>
        <taxon>Sordariomycetes</taxon>
        <taxon>Hypocreomycetidae</taxon>
        <taxon>Hypocreales</taxon>
        <taxon>Clavicipitaceae</taxon>
        <taxon>Pochonia</taxon>
    </lineage>
</organism>
<evidence type="ECO:0000313" key="2">
    <source>
        <dbReference type="Proteomes" id="UP000078397"/>
    </source>
</evidence>
<dbReference type="EMBL" id="LSBJ02000015">
    <property type="protein sequence ID" value="OAQ57888.1"/>
    <property type="molecule type" value="Genomic_DNA"/>
</dbReference>
<dbReference type="AlphaFoldDB" id="A0A179EXJ0"/>
<dbReference type="GeneID" id="28856673"/>
<sequence>MGLLDNPLSPFPKAPRQLMPWTKVGSARQSEDAALQAQFEQIQALLYELKTTKREIELQLLEINRLTEVNKAHMDVYCQNERWREDARDYQEALKNIMSYTLITASDCRKRSKDRQTGQWVNKPLSGEDIHIGVDCGEMNRDGSYMI</sequence>
<comment type="caution">
    <text evidence="1">The sequence shown here is derived from an EMBL/GenBank/DDBJ whole genome shotgun (WGS) entry which is preliminary data.</text>
</comment>